<evidence type="ECO:0000256" key="1">
    <source>
        <dbReference type="SAM" id="MobiDB-lite"/>
    </source>
</evidence>
<sequence length="199" mass="20967">MFLEKLPLVHVETEMDAKAVVRRMRLHQKAPAAPEKTEMDVAGFNELVQAAKSDLVQQEAAAKNELEFTAASSTSSLKPPPKQPPTNQERPTSSSSTTSSNGRGPAAKKPVTESPKATLAAIKPKPSTLRGPLATKPTQASHPRPSDEPKASGKVSSLKPTPVPAPGPAKRPSTKTSAPPPKPNNIPVAVVSLLHRPPT</sequence>
<dbReference type="RefSeq" id="XP_012199156.1">
    <property type="nucleotide sequence ID" value="XM_012343766.1"/>
</dbReference>
<dbReference type="Proteomes" id="UP000030745">
    <property type="component" value="Unassembled WGS sequence"/>
</dbReference>
<dbReference type="VEuPathDB" id="FungiDB:SPRG_05162"/>
<dbReference type="OMA" id="EVSTMDC"/>
<name>A0A067CT42_SAPPC</name>
<dbReference type="OrthoDB" id="10425903at2759"/>
<accession>A0A067CT42</accession>
<reference evidence="2 3" key="1">
    <citation type="journal article" date="2013" name="PLoS Genet.">
        <title>Distinctive expansion of potential virulence genes in the genome of the oomycete fish pathogen Saprolegnia parasitica.</title>
        <authorList>
            <person name="Jiang R.H."/>
            <person name="de Bruijn I."/>
            <person name="Haas B.J."/>
            <person name="Belmonte R."/>
            <person name="Lobach L."/>
            <person name="Christie J."/>
            <person name="van den Ackerveken G."/>
            <person name="Bottin A."/>
            <person name="Bulone V."/>
            <person name="Diaz-Moreno S.M."/>
            <person name="Dumas B."/>
            <person name="Fan L."/>
            <person name="Gaulin E."/>
            <person name="Govers F."/>
            <person name="Grenville-Briggs L.J."/>
            <person name="Horner N.R."/>
            <person name="Levin J.Z."/>
            <person name="Mammella M."/>
            <person name="Meijer H.J."/>
            <person name="Morris P."/>
            <person name="Nusbaum C."/>
            <person name="Oome S."/>
            <person name="Phillips A.J."/>
            <person name="van Rooyen D."/>
            <person name="Rzeszutek E."/>
            <person name="Saraiva M."/>
            <person name="Secombes C.J."/>
            <person name="Seidl M.F."/>
            <person name="Snel B."/>
            <person name="Stassen J.H."/>
            <person name="Sykes S."/>
            <person name="Tripathy S."/>
            <person name="van den Berg H."/>
            <person name="Vega-Arreguin J.C."/>
            <person name="Wawra S."/>
            <person name="Young S.K."/>
            <person name="Zeng Q."/>
            <person name="Dieguez-Uribeondo J."/>
            <person name="Russ C."/>
            <person name="Tyler B.M."/>
            <person name="van West P."/>
        </authorList>
    </citation>
    <scope>NUCLEOTIDE SEQUENCE [LARGE SCALE GENOMIC DNA]</scope>
    <source>
        <strain evidence="2 3">CBS 223.65</strain>
    </source>
</reference>
<feature type="region of interest" description="Disordered" evidence="1">
    <location>
        <begin position="64"/>
        <end position="199"/>
    </location>
</feature>
<organism evidence="2 3">
    <name type="scientific">Saprolegnia parasitica (strain CBS 223.65)</name>
    <dbReference type="NCBI Taxonomy" id="695850"/>
    <lineage>
        <taxon>Eukaryota</taxon>
        <taxon>Sar</taxon>
        <taxon>Stramenopiles</taxon>
        <taxon>Oomycota</taxon>
        <taxon>Saprolegniomycetes</taxon>
        <taxon>Saprolegniales</taxon>
        <taxon>Saprolegniaceae</taxon>
        <taxon>Saprolegnia</taxon>
    </lineage>
</organism>
<dbReference type="AlphaFoldDB" id="A0A067CT42"/>
<dbReference type="GeneID" id="24127567"/>
<evidence type="ECO:0000313" key="3">
    <source>
        <dbReference type="Proteomes" id="UP000030745"/>
    </source>
</evidence>
<dbReference type="EMBL" id="KK583203">
    <property type="protein sequence ID" value="KDO29972.1"/>
    <property type="molecule type" value="Genomic_DNA"/>
</dbReference>
<proteinExistence type="predicted"/>
<keyword evidence="3" id="KW-1185">Reference proteome</keyword>
<gene>
    <name evidence="2" type="ORF">SPRG_05162</name>
</gene>
<dbReference type="KEGG" id="spar:SPRG_05162"/>
<protein>
    <submittedName>
        <fullName evidence="2">Uncharacterized protein</fullName>
    </submittedName>
</protein>
<evidence type="ECO:0000313" key="2">
    <source>
        <dbReference type="EMBL" id="KDO29972.1"/>
    </source>
</evidence>